<evidence type="ECO:0000313" key="3">
    <source>
        <dbReference type="Proteomes" id="UP000176682"/>
    </source>
</evidence>
<evidence type="ECO:0000313" key="2">
    <source>
        <dbReference type="EMBL" id="OGD79879.1"/>
    </source>
</evidence>
<keyword evidence="1" id="KW-0732">Signal</keyword>
<dbReference type="Proteomes" id="UP000176682">
    <property type="component" value="Unassembled WGS sequence"/>
</dbReference>
<evidence type="ECO:0008006" key="4">
    <source>
        <dbReference type="Google" id="ProtNLM"/>
    </source>
</evidence>
<proteinExistence type="predicted"/>
<accession>A0A1F5FJS9</accession>
<evidence type="ECO:0000256" key="1">
    <source>
        <dbReference type="SAM" id="SignalP"/>
    </source>
</evidence>
<organism evidence="2 3">
    <name type="scientific">Candidatus Collierbacteria bacterium RIFOXYB1_FULL_49_13</name>
    <dbReference type="NCBI Taxonomy" id="1817728"/>
    <lineage>
        <taxon>Bacteria</taxon>
        <taxon>Candidatus Collieribacteriota</taxon>
    </lineage>
</organism>
<feature type="chain" id="PRO_5009518619" description="Serine protease" evidence="1">
    <location>
        <begin position="19"/>
        <end position="235"/>
    </location>
</feature>
<gene>
    <name evidence="2" type="ORF">A2368_03140</name>
</gene>
<comment type="caution">
    <text evidence="2">The sequence shown here is derived from an EMBL/GenBank/DDBJ whole genome shotgun (WGS) entry which is preliminary data.</text>
</comment>
<feature type="signal peptide" evidence="1">
    <location>
        <begin position="1"/>
        <end position="18"/>
    </location>
</feature>
<protein>
    <recommendedName>
        <fullName evidence="4">Serine protease</fullName>
    </recommendedName>
</protein>
<dbReference type="EMBL" id="MFAM01000006">
    <property type="protein sequence ID" value="OGD79879.1"/>
    <property type="molecule type" value="Genomic_DNA"/>
</dbReference>
<sequence>MKRVLWVMVILALPVLLAADVLATFDLQHQSTDKVDPEHPDQFKITNLMADDRGRVAEGTGYFAWYDGGVLAITVEHVIQGERLLLQNADYLITTDGFSCSEGEIMQDGSCRLSLGESLQSGMVRDVSSVPEEVSIYNPSLQMWTPFVVTRITEDGFYAEGLEIDIDGDNQPDMLSQVCLGMSGSPLVESQGGVPVTDDQGRIIARGELSQMYYITDIKARCSPSIFVINLELPH</sequence>
<name>A0A1F5FJS9_9BACT</name>
<dbReference type="AlphaFoldDB" id="A0A1F5FJS9"/>
<reference evidence="2 3" key="1">
    <citation type="journal article" date="2016" name="Nat. Commun.">
        <title>Thousands of microbial genomes shed light on interconnected biogeochemical processes in an aquifer system.</title>
        <authorList>
            <person name="Anantharaman K."/>
            <person name="Brown C.T."/>
            <person name="Hug L.A."/>
            <person name="Sharon I."/>
            <person name="Castelle C.J."/>
            <person name="Probst A.J."/>
            <person name="Thomas B.C."/>
            <person name="Singh A."/>
            <person name="Wilkins M.J."/>
            <person name="Karaoz U."/>
            <person name="Brodie E.L."/>
            <person name="Williams K.H."/>
            <person name="Hubbard S.S."/>
            <person name="Banfield J.F."/>
        </authorList>
    </citation>
    <scope>NUCLEOTIDE SEQUENCE [LARGE SCALE GENOMIC DNA]</scope>
</reference>